<dbReference type="InterPro" id="IPR016007">
    <property type="entry name" value="Alpha_rhamnosid"/>
</dbReference>
<dbReference type="PIRSF" id="PIRSF010631">
    <property type="entry name" value="A-rhamnsds"/>
    <property type="match status" value="1"/>
</dbReference>
<feature type="signal peptide" evidence="4">
    <location>
        <begin position="1"/>
        <end position="29"/>
    </location>
</feature>
<evidence type="ECO:0000313" key="9">
    <source>
        <dbReference type="EMBL" id="TMM30625.1"/>
    </source>
</evidence>
<dbReference type="Pfam" id="PF25788">
    <property type="entry name" value="Ig_Rha78A_N"/>
    <property type="match status" value="1"/>
</dbReference>
<feature type="domain" description="Alpha-L-rhamnosidase concanavalin-like" evidence="5">
    <location>
        <begin position="370"/>
        <end position="465"/>
    </location>
</feature>
<dbReference type="InterPro" id="IPR012341">
    <property type="entry name" value="6hp_glycosidase-like_sf"/>
</dbReference>
<dbReference type="Pfam" id="PF05592">
    <property type="entry name" value="Bac_rhamnosid"/>
    <property type="match status" value="1"/>
</dbReference>
<evidence type="ECO:0000256" key="2">
    <source>
        <dbReference type="ARBA" id="ARBA00012652"/>
    </source>
</evidence>
<feature type="domain" description="Alpha-L-rhamnosidase C-terminal" evidence="8">
    <location>
        <begin position="815"/>
        <end position="887"/>
    </location>
</feature>
<comment type="catalytic activity">
    <reaction evidence="1">
        <text>Hydrolysis of terminal non-reducing alpha-L-rhamnose residues in alpha-L-rhamnosides.</text>
        <dbReference type="EC" id="3.2.1.40"/>
    </reaction>
</comment>
<dbReference type="PANTHER" id="PTHR33307">
    <property type="entry name" value="ALPHA-RHAMNOSIDASE (EUROFUNG)"/>
    <property type="match status" value="1"/>
</dbReference>
<evidence type="ECO:0000259" key="6">
    <source>
        <dbReference type="Pfam" id="PF08531"/>
    </source>
</evidence>
<dbReference type="RefSeq" id="WP_138535575.1">
    <property type="nucleotide sequence ID" value="NZ_VANR01000003.1"/>
</dbReference>
<dbReference type="InterPro" id="IPR013783">
    <property type="entry name" value="Ig-like_fold"/>
</dbReference>
<dbReference type="Gene3D" id="1.50.10.10">
    <property type="match status" value="1"/>
</dbReference>
<dbReference type="EMBL" id="VANR01000003">
    <property type="protein sequence ID" value="TMM30625.1"/>
    <property type="molecule type" value="Genomic_DNA"/>
</dbReference>
<dbReference type="Pfam" id="PF17390">
    <property type="entry name" value="Bac_rhamnosid_C"/>
    <property type="match status" value="1"/>
</dbReference>
<comment type="caution">
    <text evidence="9">The sequence shown here is derived from an EMBL/GenBank/DDBJ whole genome shotgun (WGS) entry which is preliminary data.</text>
</comment>
<accession>A0A5S3N5L7</accession>
<dbReference type="PANTHER" id="PTHR33307:SF6">
    <property type="entry name" value="ALPHA-RHAMNOSIDASE (EUROFUNG)-RELATED"/>
    <property type="match status" value="1"/>
</dbReference>
<keyword evidence="3" id="KW-0378">Hydrolase</keyword>
<dbReference type="Proteomes" id="UP000307140">
    <property type="component" value="Unassembled WGS sequence"/>
</dbReference>
<dbReference type="GO" id="GO:0030596">
    <property type="term" value="F:alpha-L-rhamnosidase activity"/>
    <property type="evidence" value="ECO:0007669"/>
    <property type="project" value="UniProtKB-EC"/>
</dbReference>
<evidence type="ECO:0000256" key="1">
    <source>
        <dbReference type="ARBA" id="ARBA00001445"/>
    </source>
</evidence>
<protein>
    <recommendedName>
        <fullName evidence="2">alpha-L-rhamnosidase</fullName>
        <ecNumber evidence="2">3.2.1.40</ecNumber>
    </recommendedName>
</protein>
<dbReference type="Pfam" id="PF08531">
    <property type="entry name" value="Bac_rhamnosid_N"/>
    <property type="match status" value="1"/>
</dbReference>
<name>A0A5S3N5L7_9FLAO</name>
<sequence length="925" mass="105242">MHKSFKKKSNLLYLFVFFTISIFGNNVHTATPLEIHQLRVEYLENPQGIDVTKPRFSWILKGDGFNRSQSSYQIMVASSKNRLSNPDIWNSGKIASNSTNQIEYNGDKLISGKKYFWQVKVWDENEVSSTSEIAFWSMGNLDFLDWQAQFIGHNAGYNKKDKYNELYLPPARYLRHSFNVKKKIKRATAYTTALGLYELRLNGNKVGDDYLLPGWTDYNKRLYYQTFDITDKLSQGENVVGAIIADGWYAGYIGYALLVRLDKVREFYGVNPSFMGQIKIEYEDGTSEVIASNDNTWKSNVGPILEADIIMGETYDARLEHKNWDKAGFDDSKWSKPKRYTLPNGKLMASPTTAVKNQETIKPIKITEPKPETYIFDLGKNIAGIAQLKTQGKAGTKITLRFGEILKNDGTLLTENLRKARATDTYILNGDGLETWEPKFTYHGFQFVEVTGLSEKPTLETITGKKLSSIKTDASTFVSSNPMNNTLFKNIKTTQAANFVDIPTDCPQRDERLGWTGDAQVFARSATYNADVASFFTKFSIDLDDAQRWYGAYPNFAPFPFSRPGQYSPAWMDAGIIIPYTMMQVYNDTRIVEYMYEGMQNFMQFQEKASTNYLRPGAGKNWGDWLAVNETTSHDFIASAYYGYDANLMSEMAAAIGKKEDAKKYTEDFKKIKEVFTKKYILSDGKTTEDSMSSYALALYFDLYPENLAEKGAARLAEKIKNNGYKFATGFLGTKHVMLALSKYGFHETSYKLFQQTAYPSWGYSIDNGSTSIWERWNSFTKDNSKNSDLNAAMNSFSHYAFGSVAEWMFQYAAGIDTKTFGYRKIIIKPAVSNEMEFINGSTKTINGEITSNWKIKGKYFYMTIEIPVNTTAHIHIPTDKSSKIKLNDKSLKKSRTHRVVAENNEETILEVGSGKYTIKAYLKK</sequence>
<feature type="chain" id="PRO_5024390340" description="alpha-L-rhamnosidase" evidence="4">
    <location>
        <begin position="30"/>
        <end position="925"/>
    </location>
</feature>
<feature type="domain" description="Bacterial alpha-L-rhamnosidase N-terminal" evidence="6">
    <location>
        <begin position="182"/>
        <end position="358"/>
    </location>
</feature>
<dbReference type="OrthoDB" id="9815108at2"/>
<gene>
    <name evidence="9" type="ORF">FDT66_07630</name>
</gene>
<dbReference type="Pfam" id="PF17389">
    <property type="entry name" value="Bac_rhamnosid6H"/>
    <property type="match status" value="1"/>
</dbReference>
<dbReference type="InterPro" id="IPR008928">
    <property type="entry name" value="6-hairpin_glycosidase_sf"/>
</dbReference>
<dbReference type="SUPFAM" id="SSF48208">
    <property type="entry name" value="Six-hairpin glycosidases"/>
    <property type="match status" value="1"/>
</dbReference>
<dbReference type="Gene3D" id="2.60.420.10">
    <property type="entry name" value="Maltose phosphorylase, domain 3"/>
    <property type="match status" value="1"/>
</dbReference>
<keyword evidence="10" id="KW-1185">Reference proteome</keyword>
<evidence type="ECO:0000259" key="5">
    <source>
        <dbReference type="Pfam" id="PF05592"/>
    </source>
</evidence>
<dbReference type="InterPro" id="IPR035396">
    <property type="entry name" value="Bac_rhamnosid6H"/>
</dbReference>
<evidence type="ECO:0000259" key="7">
    <source>
        <dbReference type="Pfam" id="PF17389"/>
    </source>
</evidence>
<evidence type="ECO:0000259" key="8">
    <source>
        <dbReference type="Pfam" id="PF17390"/>
    </source>
</evidence>
<keyword evidence="4" id="KW-0732">Signal</keyword>
<dbReference type="InterPro" id="IPR013737">
    <property type="entry name" value="Bac_rhamnosid_N"/>
</dbReference>
<dbReference type="InterPro" id="IPR035398">
    <property type="entry name" value="Bac_rhamnosid_C"/>
</dbReference>
<evidence type="ECO:0000256" key="4">
    <source>
        <dbReference type="SAM" id="SignalP"/>
    </source>
</evidence>
<dbReference type="EC" id="3.2.1.40" evidence="2"/>
<dbReference type="Gene3D" id="2.60.40.10">
    <property type="entry name" value="Immunoglobulins"/>
    <property type="match status" value="1"/>
</dbReference>
<feature type="domain" description="Alpha-L-rhamnosidase six-hairpin glycosidase" evidence="7">
    <location>
        <begin position="473"/>
        <end position="812"/>
    </location>
</feature>
<dbReference type="AlphaFoldDB" id="A0A5S3N5L7"/>
<proteinExistence type="predicted"/>
<evidence type="ECO:0000256" key="3">
    <source>
        <dbReference type="ARBA" id="ARBA00022801"/>
    </source>
</evidence>
<organism evidence="9 10">
    <name type="scientific">Polaribacter aestuariivivens</name>
    <dbReference type="NCBI Taxonomy" id="2304626"/>
    <lineage>
        <taxon>Bacteria</taxon>
        <taxon>Pseudomonadati</taxon>
        <taxon>Bacteroidota</taxon>
        <taxon>Flavobacteriia</taxon>
        <taxon>Flavobacteriales</taxon>
        <taxon>Flavobacteriaceae</taxon>
    </lineage>
</organism>
<dbReference type="Gene3D" id="2.60.120.260">
    <property type="entry name" value="Galactose-binding domain-like"/>
    <property type="match status" value="2"/>
</dbReference>
<evidence type="ECO:0000313" key="10">
    <source>
        <dbReference type="Proteomes" id="UP000307140"/>
    </source>
</evidence>
<dbReference type="GO" id="GO:0005975">
    <property type="term" value="P:carbohydrate metabolic process"/>
    <property type="evidence" value="ECO:0007669"/>
    <property type="project" value="InterPro"/>
</dbReference>
<reference evidence="9 10" key="1">
    <citation type="submission" date="2019-05" db="EMBL/GenBank/DDBJ databases">
        <title>Polaribacter aestuariivivens sp. nov., isolated from a tidal flat.</title>
        <authorList>
            <person name="Yoon J.-H."/>
        </authorList>
    </citation>
    <scope>NUCLEOTIDE SEQUENCE [LARGE SCALE GENOMIC DNA]</scope>
    <source>
        <strain evidence="9 10">DBTF-3</strain>
    </source>
</reference>
<dbReference type="InterPro" id="IPR008902">
    <property type="entry name" value="Rhamnosid_concanavalin"/>
</dbReference>